<sequence length="280" mass="31418">MAIKTYIQKSTSGNIKAPFLLIIGVVIGLLGLLSMIGCHNKPKQVFTYKLQLNMTEKVLDTARILSFNFKSNDFKEKAGFKLVSNLTVDRQNRTINILLSTKANTPPSNAPLETAATLDSPKIGAYKLRIHFKDQILPGALTINEHSYLLNLKDNSSISTIADTLNKLPLKSIFGTLHYYSPEAAPTIDKFMASLKSLGAKKQSHYPGNYHFFTINPDGQIKQTKDKGYAYTRHFIFQYDSNRAALKALVKRFAFAHSMQLLITLRTYDGAIYNIWSFGK</sequence>
<organism evidence="2 3">
    <name type="scientific">Arachidicoccus ginsenosidivorans</name>
    <dbReference type="NCBI Taxonomy" id="496057"/>
    <lineage>
        <taxon>Bacteria</taxon>
        <taxon>Pseudomonadati</taxon>
        <taxon>Bacteroidota</taxon>
        <taxon>Chitinophagia</taxon>
        <taxon>Chitinophagales</taxon>
        <taxon>Chitinophagaceae</taxon>
        <taxon>Arachidicoccus</taxon>
    </lineage>
</organism>
<proteinExistence type="predicted"/>
<reference evidence="2 3" key="1">
    <citation type="journal article" date="2017" name="Int. J. Syst. Evol. Microbiol.">
        <title>Arachidicoccus ginsenosidivorans sp. nov., with ginsenoside-converting activity isolated from ginseng cultivating soil.</title>
        <authorList>
            <person name="Siddiqi M.Z."/>
            <person name="Aslam Z."/>
            <person name="Im W.T."/>
        </authorList>
    </citation>
    <scope>NUCLEOTIDE SEQUENCE [LARGE SCALE GENOMIC DNA]</scope>
    <source>
        <strain evidence="2 3">Gsoil 809</strain>
    </source>
</reference>
<gene>
    <name evidence="2" type="ORF">FSB73_11450</name>
</gene>
<dbReference type="AlphaFoldDB" id="A0A5B8VNH1"/>
<dbReference type="KEGG" id="agi:FSB73_11450"/>
<dbReference type="RefSeq" id="WP_146782091.1">
    <property type="nucleotide sequence ID" value="NZ_CP042434.1"/>
</dbReference>
<protein>
    <submittedName>
        <fullName evidence="2">Uncharacterized protein</fullName>
    </submittedName>
</protein>
<name>A0A5B8VNH1_9BACT</name>
<evidence type="ECO:0000313" key="3">
    <source>
        <dbReference type="Proteomes" id="UP000321291"/>
    </source>
</evidence>
<feature type="transmembrane region" description="Helical" evidence="1">
    <location>
        <begin position="20"/>
        <end position="37"/>
    </location>
</feature>
<keyword evidence="1" id="KW-0472">Membrane</keyword>
<keyword evidence="1" id="KW-1133">Transmembrane helix</keyword>
<evidence type="ECO:0000256" key="1">
    <source>
        <dbReference type="SAM" id="Phobius"/>
    </source>
</evidence>
<keyword evidence="3" id="KW-1185">Reference proteome</keyword>
<accession>A0A5B8VNH1</accession>
<evidence type="ECO:0000313" key="2">
    <source>
        <dbReference type="EMBL" id="QEC72196.1"/>
    </source>
</evidence>
<dbReference type="OrthoDB" id="978468at2"/>
<dbReference type="Proteomes" id="UP000321291">
    <property type="component" value="Chromosome"/>
</dbReference>
<keyword evidence="1" id="KW-0812">Transmembrane</keyword>
<dbReference type="EMBL" id="CP042434">
    <property type="protein sequence ID" value="QEC72196.1"/>
    <property type="molecule type" value="Genomic_DNA"/>
</dbReference>